<dbReference type="GO" id="GO:0047661">
    <property type="term" value="F:amino-acid racemase activity"/>
    <property type="evidence" value="ECO:0007669"/>
    <property type="project" value="InterPro"/>
</dbReference>
<dbReference type="AlphaFoldDB" id="A0A848H9A9"/>
<dbReference type="Gene3D" id="3.40.50.12500">
    <property type="match status" value="1"/>
</dbReference>
<evidence type="ECO:0000256" key="1">
    <source>
        <dbReference type="ARBA" id="ARBA00038414"/>
    </source>
</evidence>
<name>A0A848H9A9_9BURK</name>
<evidence type="ECO:0008006" key="4">
    <source>
        <dbReference type="Google" id="ProtNLM"/>
    </source>
</evidence>
<gene>
    <name evidence="2" type="ORF">HHL11_27755</name>
</gene>
<accession>A0A848H9A9</accession>
<evidence type="ECO:0000313" key="3">
    <source>
        <dbReference type="Proteomes" id="UP000541185"/>
    </source>
</evidence>
<sequence>MKIWLQSGTPLAQSPIYKPYYDSLVKHAKRVARADTVVEFPDLGKQYPGAARSRTHLHFLAHETIKAAIKAQEEGYDVFVTQCLDLAYDELREMVDIPVVFMTQATLAFYSQLAPNFAFLVNSERLLHFFNEMADRYKVADRMVPGSYVTFAFTDYANLWNSPQPFIAQFREVAEQLAGRGATAFMPAGLYLSQWLIDQGIREVNGAIVMDPLAAAIKTAETMVDLKRIGVQPCRAGAWTPPTAEVRQLLAKEFQA</sequence>
<dbReference type="InterPro" id="IPR015942">
    <property type="entry name" value="Asp/Glu/hydantoin_racemase"/>
</dbReference>
<dbReference type="Pfam" id="PF01177">
    <property type="entry name" value="Asp_Glu_race"/>
    <property type="match status" value="1"/>
</dbReference>
<proteinExistence type="inferred from homology"/>
<comment type="caution">
    <text evidence="2">The sequence shown here is derived from an EMBL/GenBank/DDBJ whole genome shotgun (WGS) entry which is preliminary data.</text>
</comment>
<evidence type="ECO:0000313" key="2">
    <source>
        <dbReference type="EMBL" id="NML47576.1"/>
    </source>
</evidence>
<dbReference type="InterPro" id="IPR053714">
    <property type="entry name" value="Iso_Racemase_Enz_sf"/>
</dbReference>
<dbReference type="EMBL" id="JABBFX010000003">
    <property type="protein sequence ID" value="NML47576.1"/>
    <property type="molecule type" value="Genomic_DNA"/>
</dbReference>
<dbReference type="Proteomes" id="UP000541185">
    <property type="component" value="Unassembled WGS sequence"/>
</dbReference>
<protein>
    <recommendedName>
        <fullName evidence="4">Hydantoin racemase</fullName>
    </recommendedName>
</protein>
<reference evidence="2 3" key="1">
    <citation type="submission" date="2020-04" db="EMBL/GenBank/DDBJ databases">
        <title>Ramlibacter sp. G-1-2-2 isolated from soil.</title>
        <authorList>
            <person name="Dahal R.H."/>
        </authorList>
    </citation>
    <scope>NUCLEOTIDE SEQUENCE [LARGE SCALE GENOMIC DNA]</scope>
    <source>
        <strain evidence="2 3">G-1-2-2</strain>
    </source>
</reference>
<comment type="similarity">
    <text evidence="1">Belongs to the HyuE racemase family.</text>
</comment>
<dbReference type="RefSeq" id="WP_169421843.1">
    <property type="nucleotide sequence ID" value="NZ_JABBFX010000003.1"/>
</dbReference>
<keyword evidence="3" id="KW-1185">Reference proteome</keyword>
<organism evidence="2 3">
    <name type="scientific">Ramlibacter agri</name>
    <dbReference type="NCBI Taxonomy" id="2728837"/>
    <lineage>
        <taxon>Bacteria</taxon>
        <taxon>Pseudomonadati</taxon>
        <taxon>Pseudomonadota</taxon>
        <taxon>Betaproteobacteria</taxon>
        <taxon>Burkholderiales</taxon>
        <taxon>Comamonadaceae</taxon>
        <taxon>Ramlibacter</taxon>
    </lineage>
</organism>